<dbReference type="WBParaSite" id="EVEC_0001286001-mRNA-1">
    <property type="protein sequence ID" value="EVEC_0001286001-mRNA-1"/>
    <property type="gene ID" value="EVEC_0001286001"/>
</dbReference>
<name>A0A0N4VPD1_ENTVE</name>
<proteinExistence type="predicted"/>
<dbReference type="Proteomes" id="UP000274131">
    <property type="component" value="Unassembled WGS sequence"/>
</dbReference>
<keyword evidence="4" id="KW-1185">Reference proteome</keyword>
<accession>A0A0N4VPD1</accession>
<keyword evidence="2" id="KW-0732">Signal</keyword>
<gene>
    <name evidence="3" type="ORF">EVEC_LOCUS12027</name>
</gene>
<protein>
    <submittedName>
        <fullName evidence="5">Secreted protein</fullName>
    </submittedName>
</protein>
<evidence type="ECO:0000313" key="5">
    <source>
        <dbReference type="WBParaSite" id="EVEC_0001286001-mRNA-1"/>
    </source>
</evidence>
<organism evidence="5">
    <name type="scientific">Enterobius vermicularis</name>
    <name type="common">Human pinworm</name>
    <dbReference type="NCBI Taxonomy" id="51028"/>
    <lineage>
        <taxon>Eukaryota</taxon>
        <taxon>Metazoa</taxon>
        <taxon>Ecdysozoa</taxon>
        <taxon>Nematoda</taxon>
        <taxon>Chromadorea</taxon>
        <taxon>Rhabditida</taxon>
        <taxon>Spirurina</taxon>
        <taxon>Oxyuridomorpha</taxon>
        <taxon>Oxyuroidea</taxon>
        <taxon>Oxyuridae</taxon>
        <taxon>Enterobius</taxon>
    </lineage>
</organism>
<evidence type="ECO:0000256" key="1">
    <source>
        <dbReference type="SAM" id="MobiDB-lite"/>
    </source>
</evidence>
<evidence type="ECO:0000313" key="4">
    <source>
        <dbReference type="Proteomes" id="UP000274131"/>
    </source>
</evidence>
<reference evidence="5" key="1">
    <citation type="submission" date="2017-02" db="UniProtKB">
        <authorList>
            <consortium name="WormBaseParasite"/>
        </authorList>
    </citation>
    <scope>IDENTIFICATION</scope>
</reference>
<dbReference type="EMBL" id="UXUI01013279">
    <property type="protein sequence ID" value="VDD97276.1"/>
    <property type="molecule type" value="Genomic_DNA"/>
</dbReference>
<evidence type="ECO:0000256" key="2">
    <source>
        <dbReference type="SAM" id="SignalP"/>
    </source>
</evidence>
<feature type="chain" id="PRO_5043123141" evidence="2">
    <location>
        <begin position="21"/>
        <end position="77"/>
    </location>
</feature>
<feature type="region of interest" description="Disordered" evidence="1">
    <location>
        <begin position="34"/>
        <end position="59"/>
    </location>
</feature>
<sequence>MHFVWHQFVASVSGLSCTISSSCSSDYFTRDSDSRVVRPQRGGPAPTRNDHPRIPSNTKPAKCERYVYSYKSLLALI</sequence>
<reference evidence="3 4" key="2">
    <citation type="submission" date="2018-10" db="EMBL/GenBank/DDBJ databases">
        <authorList>
            <consortium name="Pathogen Informatics"/>
        </authorList>
    </citation>
    <scope>NUCLEOTIDE SEQUENCE [LARGE SCALE GENOMIC DNA]</scope>
</reference>
<evidence type="ECO:0000313" key="3">
    <source>
        <dbReference type="EMBL" id="VDD97276.1"/>
    </source>
</evidence>
<feature type="signal peptide" evidence="2">
    <location>
        <begin position="1"/>
        <end position="20"/>
    </location>
</feature>
<dbReference type="AlphaFoldDB" id="A0A0N4VPD1"/>